<feature type="transmembrane region" description="Helical" evidence="5">
    <location>
        <begin position="522"/>
        <end position="545"/>
    </location>
</feature>
<dbReference type="PANTHER" id="PTHR12308">
    <property type="entry name" value="ANOCTAMIN"/>
    <property type="match status" value="1"/>
</dbReference>
<feature type="transmembrane region" description="Helical" evidence="5">
    <location>
        <begin position="557"/>
        <end position="576"/>
    </location>
</feature>
<feature type="transmembrane region" description="Helical" evidence="5">
    <location>
        <begin position="325"/>
        <end position="346"/>
    </location>
</feature>
<feature type="domain" description="Anoctamin alpha-beta plait" evidence="7">
    <location>
        <begin position="5"/>
        <end position="94"/>
    </location>
</feature>
<reference evidence="9" key="2">
    <citation type="submission" date="2015-01" db="EMBL/GenBank/DDBJ databases">
        <title>Evolutionary Origins and Diversification of the Mycorrhizal Mutualists.</title>
        <authorList>
            <consortium name="DOE Joint Genome Institute"/>
            <consortium name="Mycorrhizal Genomics Consortium"/>
            <person name="Kohler A."/>
            <person name="Kuo A."/>
            <person name="Nagy L.G."/>
            <person name="Floudas D."/>
            <person name="Copeland A."/>
            <person name="Barry K.W."/>
            <person name="Cichocki N."/>
            <person name="Veneault-Fourrey C."/>
            <person name="LaButti K."/>
            <person name="Lindquist E.A."/>
            <person name="Lipzen A."/>
            <person name="Lundell T."/>
            <person name="Morin E."/>
            <person name="Murat C."/>
            <person name="Riley R."/>
            <person name="Ohm R."/>
            <person name="Sun H."/>
            <person name="Tunlid A."/>
            <person name="Henrissat B."/>
            <person name="Grigoriev I.V."/>
            <person name="Hibbett D.S."/>
            <person name="Martin F."/>
        </authorList>
    </citation>
    <scope>NUCLEOTIDE SEQUENCE [LARGE SCALE GENOMIC DNA]</scope>
    <source>
        <strain evidence="9">Zn</strain>
    </source>
</reference>
<dbReference type="InterPro" id="IPR049456">
    <property type="entry name" value="Anoctamin_N_fung"/>
</dbReference>
<accession>A0A0C3HHZ8</accession>
<dbReference type="Proteomes" id="UP000054321">
    <property type="component" value="Unassembled WGS sequence"/>
</dbReference>
<evidence type="ECO:0000313" key="8">
    <source>
        <dbReference type="EMBL" id="KIN07826.1"/>
    </source>
</evidence>
<dbReference type="STRING" id="913774.A0A0C3HHZ8"/>
<protein>
    <submittedName>
        <fullName evidence="8">Uncharacterized protein</fullName>
    </submittedName>
</protein>
<name>A0A0C3HHZ8_OIDMZ</name>
<dbReference type="InterPro" id="IPR049452">
    <property type="entry name" value="Anoctamin_TM"/>
</dbReference>
<evidence type="ECO:0000259" key="7">
    <source>
        <dbReference type="Pfam" id="PF20877"/>
    </source>
</evidence>
<feature type="transmembrane region" description="Helical" evidence="5">
    <location>
        <begin position="472"/>
        <end position="491"/>
    </location>
</feature>
<proteinExistence type="predicted"/>
<gene>
    <name evidence="8" type="ORF">OIDMADRAFT_99837</name>
</gene>
<evidence type="ECO:0000256" key="3">
    <source>
        <dbReference type="ARBA" id="ARBA00022989"/>
    </source>
</evidence>
<dbReference type="EMBL" id="KN832870">
    <property type="protein sequence ID" value="KIN07826.1"/>
    <property type="molecule type" value="Genomic_DNA"/>
</dbReference>
<comment type="subcellular location">
    <subcellularLocation>
        <location evidence="1">Membrane</location>
        <topology evidence="1">Multi-pass membrane protein</topology>
    </subcellularLocation>
</comment>
<feature type="transmembrane region" description="Helical" evidence="5">
    <location>
        <begin position="242"/>
        <end position="266"/>
    </location>
</feature>
<feature type="transmembrane region" description="Helical" evidence="5">
    <location>
        <begin position="389"/>
        <end position="410"/>
    </location>
</feature>
<keyword evidence="9" id="KW-1185">Reference proteome</keyword>
<evidence type="ECO:0000256" key="2">
    <source>
        <dbReference type="ARBA" id="ARBA00022692"/>
    </source>
</evidence>
<dbReference type="HOGENOM" id="CLU_010867_0_0_1"/>
<dbReference type="GO" id="GO:0016020">
    <property type="term" value="C:membrane"/>
    <property type="evidence" value="ECO:0007669"/>
    <property type="project" value="UniProtKB-SubCell"/>
</dbReference>
<dbReference type="InParanoid" id="A0A0C3HHZ8"/>
<dbReference type="GO" id="GO:0032541">
    <property type="term" value="C:cortical endoplasmic reticulum"/>
    <property type="evidence" value="ECO:0007669"/>
    <property type="project" value="TreeGrafter"/>
</dbReference>
<evidence type="ECO:0000313" key="9">
    <source>
        <dbReference type="Proteomes" id="UP000054321"/>
    </source>
</evidence>
<evidence type="ECO:0000256" key="1">
    <source>
        <dbReference type="ARBA" id="ARBA00004141"/>
    </source>
</evidence>
<feature type="domain" description="Anoctamin transmembrane" evidence="6">
    <location>
        <begin position="127"/>
        <end position="598"/>
    </location>
</feature>
<keyword evidence="4 5" id="KW-0472">Membrane</keyword>
<evidence type="ECO:0000259" key="6">
    <source>
        <dbReference type="Pfam" id="PF04547"/>
    </source>
</evidence>
<dbReference type="AlphaFoldDB" id="A0A0C3HHZ8"/>
<dbReference type="InterPro" id="IPR007632">
    <property type="entry name" value="Anoctamin"/>
</dbReference>
<dbReference type="PANTHER" id="PTHR12308:SF73">
    <property type="entry name" value="ANOCTAMIN"/>
    <property type="match status" value="1"/>
</dbReference>
<evidence type="ECO:0000256" key="4">
    <source>
        <dbReference type="ARBA" id="ARBA00023136"/>
    </source>
</evidence>
<evidence type="ECO:0000256" key="5">
    <source>
        <dbReference type="SAM" id="Phobius"/>
    </source>
</evidence>
<sequence>MSNRVVRNGESCALLIFVKIASEKHLQAEVYRSRVQDWLYGVRTNAPQRDMETNLDREPVTEAERLRLIYLLMTKSSHEGGAGITPKSGEWKNVESIFALHDQKFNKAWVAQLTSKYFLGENDFKEIRDRFGEKIAFYFSFLQSYFLFLTFPAIFGFCCWVLLGKYSPAYAIVNGLWCIIFTEYWKKQETDLAVQWGVRGVSKIQRHRAAFKYDREVKDPVTGEQIKVFSPVKRLARQLLQVPFAIAASLALGSLIAGCFAIEIFISEVYSGPFKSYLAFLPTVILTIFMPTLTTMLTGFATKLTELENYQSTDAHEAAMVQKIFVLNFISSYLPIFLTAFVYVPFAQLIVPHLHIFQLIVRPLAENDKQMTSPKVGFQINPDRLKKQVIYFTVTAQIVNLAMEVIVPYVTRKVFKKVKEVTADRAARRGGGLGPTADDHPEEADFLERVRNQADLCAYDVTTDFREMVVQFGYLSLFSVIWPLTGVSFLINNWIELRGDALKIAMETQRPVPWRADSIGPWLGSLSFLSWLGSLTSSALVYLFCRENAPAGTPGDITGWGLLLTILFSEHIYLAIQFGVQKALAKIDSPGLQKERADRYVVKKQYLAEIRGQEEARAMASGEVTRGEAISKSTIEEAARESTLHGHGTPEKRFWERQQGKAETIIIGKGYISKAMSSDKKETKKEL</sequence>
<dbReference type="GO" id="GO:0005254">
    <property type="term" value="F:chloride channel activity"/>
    <property type="evidence" value="ECO:0007669"/>
    <property type="project" value="TreeGrafter"/>
</dbReference>
<dbReference type="OrthoDB" id="296386at2759"/>
<feature type="transmembrane region" description="Helical" evidence="5">
    <location>
        <begin position="278"/>
        <end position="304"/>
    </location>
</feature>
<organism evidence="8 9">
    <name type="scientific">Oidiodendron maius (strain Zn)</name>
    <dbReference type="NCBI Taxonomy" id="913774"/>
    <lineage>
        <taxon>Eukaryota</taxon>
        <taxon>Fungi</taxon>
        <taxon>Dikarya</taxon>
        <taxon>Ascomycota</taxon>
        <taxon>Pezizomycotina</taxon>
        <taxon>Leotiomycetes</taxon>
        <taxon>Leotiomycetes incertae sedis</taxon>
        <taxon>Myxotrichaceae</taxon>
        <taxon>Oidiodendron</taxon>
    </lineage>
</organism>
<dbReference type="Pfam" id="PF04547">
    <property type="entry name" value="Anoctamin"/>
    <property type="match status" value="1"/>
</dbReference>
<feature type="transmembrane region" description="Helical" evidence="5">
    <location>
        <begin position="135"/>
        <end position="163"/>
    </location>
</feature>
<keyword evidence="2 5" id="KW-0812">Transmembrane</keyword>
<keyword evidence="3 5" id="KW-1133">Transmembrane helix</keyword>
<dbReference type="Pfam" id="PF20877">
    <property type="entry name" value="Anoctamin_N"/>
    <property type="match status" value="1"/>
</dbReference>
<reference evidence="8 9" key="1">
    <citation type="submission" date="2014-04" db="EMBL/GenBank/DDBJ databases">
        <authorList>
            <consortium name="DOE Joint Genome Institute"/>
            <person name="Kuo A."/>
            <person name="Martino E."/>
            <person name="Perotto S."/>
            <person name="Kohler A."/>
            <person name="Nagy L.G."/>
            <person name="Floudas D."/>
            <person name="Copeland A."/>
            <person name="Barry K.W."/>
            <person name="Cichocki N."/>
            <person name="Veneault-Fourrey C."/>
            <person name="LaButti K."/>
            <person name="Lindquist E.A."/>
            <person name="Lipzen A."/>
            <person name="Lundell T."/>
            <person name="Morin E."/>
            <person name="Murat C."/>
            <person name="Sun H."/>
            <person name="Tunlid A."/>
            <person name="Henrissat B."/>
            <person name="Grigoriev I.V."/>
            <person name="Hibbett D.S."/>
            <person name="Martin F."/>
            <person name="Nordberg H.P."/>
            <person name="Cantor M.N."/>
            <person name="Hua S.X."/>
        </authorList>
    </citation>
    <scope>NUCLEOTIDE SEQUENCE [LARGE SCALE GENOMIC DNA]</scope>
    <source>
        <strain evidence="8 9">Zn</strain>
    </source>
</reference>